<dbReference type="EMBL" id="SEUB01000001">
    <property type="protein sequence ID" value="RYM44793.1"/>
    <property type="molecule type" value="Genomic_DNA"/>
</dbReference>
<comment type="caution">
    <text evidence="1">The sequence shown here is derived from an EMBL/GenBank/DDBJ whole genome shotgun (WGS) entry which is preliminary data.</text>
</comment>
<dbReference type="RefSeq" id="WP_129997598.1">
    <property type="nucleotide sequence ID" value="NZ_SEUB01000001.1"/>
</dbReference>
<evidence type="ECO:0000313" key="1">
    <source>
        <dbReference type="EMBL" id="RYM44793.1"/>
    </source>
</evidence>
<dbReference type="AlphaFoldDB" id="A0A4Q4LA58"/>
<dbReference type="Proteomes" id="UP000291107">
    <property type="component" value="Unassembled WGS sequence"/>
</dbReference>
<proteinExistence type="predicted"/>
<organism evidence="1 2">
    <name type="scientific">Pseudomonas koreensis</name>
    <dbReference type="NCBI Taxonomy" id="198620"/>
    <lineage>
        <taxon>Bacteria</taxon>
        <taxon>Pseudomonadati</taxon>
        <taxon>Pseudomonadota</taxon>
        <taxon>Gammaproteobacteria</taxon>
        <taxon>Pseudomonadales</taxon>
        <taxon>Pseudomonadaceae</taxon>
        <taxon>Pseudomonas</taxon>
    </lineage>
</organism>
<protein>
    <submittedName>
        <fullName evidence="1">Uncharacterized protein</fullName>
    </submittedName>
</protein>
<accession>A0A4Q4LA58</accession>
<name>A0A4Q4LA58_9PSED</name>
<sequence>MANPNISKAVFAFGSIETDVKGTISGHYLDLTSYSTSSTSISFNVLGGYDFSFRHNDSLTGARIISITLRYPLDPSPLRYSETIIIDRIDLRPYEFDTSTSSRIAVTQMSDSVYRYDLKDYKFSGKAKHTNDTRELTCNGFFVVQELTWPF</sequence>
<reference evidence="1 2" key="1">
    <citation type="submission" date="2019-02" db="EMBL/GenBank/DDBJ databases">
        <title>Genome of Pseudomonas korensis isolated from heavy metal contaminated environment.</title>
        <authorList>
            <person name="Ayangbenro A.S."/>
            <person name="Babalola O."/>
        </authorList>
    </citation>
    <scope>NUCLEOTIDE SEQUENCE [LARGE SCALE GENOMIC DNA]</scope>
    <source>
        <strain evidence="1 2">AB36</strain>
    </source>
</reference>
<evidence type="ECO:0000313" key="2">
    <source>
        <dbReference type="Proteomes" id="UP000291107"/>
    </source>
</evidence>
<gene>
    <name evidence="1" type="ORF">EVS84_03330</name>
</gene>